<reference evidence="20 21" key="1">
    <citation type="submission" date="2018-09" db="EMBL/GenBank/DDBJ databases">
        <title>Genomic investigation of the strawberry pathogen Phytophthora fragariae indicates pathogenicity is determined by transcriptional variation in three key races.</title>
        <authorList>
            <person name="Adams T.M."/>
            <person name="Armitage A.D."/>
            <person name="Sobczyk M.K."/>
            <person name="Bates H.J."/>
            <person name="Dunwell J.M."/>
            <person name="Nellist C.F."/>
            <person name="Harrison R.J."/>
        </authorList>
    </citation>
    <scope>NUCLEOTIDE SEQUENCE [LARGE SCALE GENOMIC DNA]</scope>
    <source>
        <strain evidence="12 16">A4</strain>
        <strain evidence="11 17">BC-1</strain>
        <strain evidence="10 21">BC-23</strain>
        <strain evidence="9 15">NOV-27</strain>
        <strain evidence="8 18">NOV-5</strain>
        <strain evidence="7 19">NOV-71</strain>
        <strain evidence="13 22">NOV-77</strain>
        <strain evidence="5 14">NOV-9</strain>
        <strain evidence="6 20">SCRP245</strain>
    </source>
</reference>
<evidence type="ECO:0000256" key="2">
    <source>
        <dbReference type="SAM" id="Coils"/>
    </source>
</evidence>
<feature type="compositionally biased region" description="Polar residues" evidence="3">
    <location>
        <begin position="72"/>
        <end position="96"/>
    </location>
</feature>
<dbReference type="InterPro" id="IPR000315">
    <property type="entry name" value="Znf_B-box"/>
</dbReference>
<evidence type="ECO:0000313" key="19">
    <source>
        <dbReference type="Proteomes" id="UP000441208"/>
    </source>
</evidence>
<dbReference type="Proteomes" id="UP000460718">
    <property type="component" value="Unassembled WGS sequence"/>
</dbReference>
<feature type="compositionally biased region" description="Basic and acidic residues" evidence="3">
    <location>
        <begin position="320"/>
        <end position="334"/>
    </location>
</feature>
<dbReference type="Proteomes" id="UP000433483">
    <property type="component" value="Unassembled WGS sequence"/>
</dbReference>
<evidence type="ECO:0000256" key="1">
    <source>
        <dbReference type="PROSITE-ProRule" id="PRU00024"/>
    </source>
</evidence>
<feature type="region of interest" description="Disordered" evidence="3">
    <location>
        <begin position="295"/>
        <end position="339"/>
    </location>
</feature>
<evidence type="ECO:0000313" key="5">
    <source>
        <dbReference type="EMBL" id="KAE8942432.1"/>
    </source>
</evidence>
<evidence type="ECO:0000313" key="17">
    <source>
        <dbReference type="Proteomes" id="UP000440367"/>
    </source>
</evidence>
<feature type="region of interest" description="Disordered" evidence="3">
    <location>
        <begin position="690"/>
        <end position="709"/>
    </location>
</feature>
<evidence type="ECO:0000313" key="13">
    <source>
        <dbReference type="EMBL" id="KAE9349362.1"/>
    </source>
</evidence>
<evidence type="ECO:0000313" key="18">
    <source>
        <dbReference type="Proteomes" id="UP000440732"/>
    </source>
</evidence>
<dbReference type="EMBL" id="QXGF01000307">
    <property type="protein sequence ID" value="KAE8942432.1"/>
    <property type="molecule type" value="Genomic_DNA"/>
</dbReference>
<accession>A0A6A3L6Q8</accession>
<evidence type="ECO:0000313" key="15">
    <source>
        <dbReference type="Proteomes" id="UP000433483"/>
    </source>
</evidence>
<gene>
    <name evidence="12" type="ORF">PF001_g6495</name>
    <name evidence="11" type="ORF">PF002_g8597</name>
    <name evidence="10" type="ORF">PF004_g7812</name>
    <name evidence="9" type="ORF">PF005_g7612</name>
    <name evidence="8" type="ORF">PF006_g6822</name>
    <name evidence="7" type="ORF">PF007_g5945</name>
    <name evidence="13" type="ORF">PF008_g6939</name>
    <name evidence="5" type="ORF">PF009_g7822</name>
    <name evidence="6" type="ORF">PF011_g8045</name>
</gene>
<feature type="compositionally biased region" description="Low complexity" evidence="3">
    <location>
        <begin position="21"/>
        <end position="42"/>
    </location>
</feature>
<dbReference type="GO" id="GO:0008270">
    <property type="term" value="F:zinc ion binding"/>
    <property type="evidence" value="ECO:0007669"/>
    <property type="project" value="UniProtKB-KW"/>
</dbReference>
<feature type="coiled-coil region" evidence="2">
    <location>
        <begin position="500"/>
        <end position="534"/>
    </location>
</feature>
<evidence type="ECO:0000313" key="12">
    <source>
        <dbReference type="EMBL" id="KAE9318193.1"/>
    </source>
</evidence>
<dbReference type="Proteomes" id="UP000440732">
    <property type="component" value="Unassembled WGS sequence"/>
</dbReference>
<dbReference type="Proteomes" id="UP000440367">
    <property type="component" value="Unassembled WGS sequence"/>
</dbReference>
<dbReference type="Gene3D" id="4.10.640.40">
    <property type="entry name" value="Cytoplasmic polyadenylation element-binding protein, ZZ domain"/>
    <property type="match status" value="1"/>
</dbReference>
<feature type="compositionally biased region" description="Low complexity" evidence="3">
    <location>
        <begin position="304"/>
        <end position="313"/>
    </location>
</feature>
<evidence type="ECO:0000313" key="9">
    <source>
        <dbReference type="EMBL" id="KAE9220105.1"/>
    </source>
</evidence>
<keyword evidence="1" id="KW-0479">Metal-binding</keyword>
<feature type="region of interest" description="Disordered" evidence="3">
    <location>
        <begin position="375"/>
        <end position="410"/>
    </location>
</feature>
<dbReference type="EMBL" id="QXFZ01000214">
    <property type="protein sequence ID" value="KAE9126535.1"/>
    <property type="molecule type" value="Genomic_DNA"/>
</dbReference>
<evidence type="ECO:0000256" key="3">
    <source>
        <dbReference type="SAM" id="MobiDB-lite"/>
    </source>
</evidence>
<keyword evidence="2" id="KW-0175">Coiled coil</keyword>
<evidence type="ECO:0000313" key="16">
    <source>
        <dbReference type="Proteomes" id="UP000437068"/>
    </source>
</evidence>
<proteinExistence type="predicted"/>
<dbReference type="Proteomes" id="UP000441208">
    <property type="component" value="Unassembled WGS sequence"/>
</dbReference>
<dbReference type="EMBL" id="QXGE01000260">
    <property type="protein sequence ID" value="KAE9318193.1"/>
    <property type="molecule type" value="Genomic_DNA"/>
</dbReference>
<dbReference type="EMBL" id="QXGB01000307">
    <property type="protein sequence ID" value="KAE9220105.1"/>
    <property type="molecule type" value="Genomic_DNA"/>
</dbReference>
<dbReference type="AlphaFoldDB" id="A0A6A3L6Q8"/>
<sequence>MEGSVRTASGIAQLFAQPSAAYVQGAQAASSSSPSGHSTAQQKPQETPRTPETASPGSDKVPTLTESEKGSVTDTTEQNGPISVANGGQSAQQTTGGDAVATEVAEQHAPAPEKKVKRWFEVIPVVLQNFRGHDREQINQLKMARCSSCIRSKRDTRAEFKCRQEGCILLDEPLCSSCWKTHREDGNEHRQIPASICPQCQLERIAYWCAGCDLKFCEACFDQIHNVEKAKHHRKLATEDAPGTCLAKSDWSASFQLAIMQLITARKHPARGPGISETDSTGGKRKREVEVIVIDDDDDDEMDSASARTSSAADETSGVRVDDSGDDITRHDGIESGSGGIQDALTRSSEEFAQLVASAQASAARNSAIEPIPFPRELSQSAPSHAGQTNLAYNSSSMRNGTNTVNISTSAGNMQWNNSASQFAASAPSLGSSTGSTGYVTSTTSNGMMEISSCSTATSMNMANGVWSTTSAISTDLASTSNPTNLLPLSGAVFAENALVDSLVDRYHEVNQAVTNLELQTEQLTRQIAVATCQGPYAAGNLMSRLRSLQPILSAERVRRDNLFIAMMIQSNDIMAAVRLLRLTELGDVPQVPMISHRKCLQITNKINHHKKKLIELNQELTDTLTQSSAAGSSWVTTVIRTVSGNIQMHEKNIMKLKKEREVEIVRIVQFSRNIREILKRTFQHSMELQRQQQQQQEQQQQEQFRQYG</sequence>
<dbReference type="Proteomes" id="UP000486351">
    <property type="component" value="Unassembled WGS sequence"/>
</dbReference>
<comment type="caution">
    <text evidence="6">The sequence shown here is derived from an EMBL/GenBank/DDBJ whole genome shotgun (WGS) entry which is preliminary data.</text>
</comment>
<evidence type="ECO:0000313" key="11">
    <source>
        <dbReference type="EMBL" id="KAE9242740.1"/>
    </source>
</evidence>
<feature type="compositionally biased region" description="Polar residues" evidence="3">
    <location>
        <begin position="378"/>
        <end position="410"/>
    </location>
</feature>
<evidence type="ECO:0000313" key="20">
    <source>
        <dbReference type="Proteomes" id="UP000460718"/>
    </source>
</evidence>
<feature type="domain" description="B box-type" evidence="4">
    <location>
        <begin position="192"/>
        <end position="238"/>
    </location>
</feature>
<dbReference type="Proteomes" id="UP000429523">
    <property type="component" value="Unassembled WGS sequence"/>
</dbReference>
<dbReference type="InterPro" id="IPR038446">
    <property type="entry name" value="CEBP_ZZ_sf"/>
</dbReference>
<dbReference type="OrthoDB" id="164085at2759"/>
<evidence type="ECO:0000313" key="22">
    <source>
        <dbReference type="Proteomes" id="UP000486351"/>
    </source>
</evidence>
<dbReference type="EMBL" id="QXGC01000348">
    <property type="protein sequence ID" value="KAE9239749.1"/>
    <property type="molecule type" value="Genomic_DNA"/>
</dbReference>
<name>A0A6A3L6Q8_9STRA</name>
<organism evidence="6 20">
    <name type="scientific">Phytophthora fragariae</name>
    <dbReference type="NCBI Taxonomy" id="53985"/>
    <lineage>
        <taxon>Eukaryota</taxon>
        <taxon>Sar</taxon>
        <taxon>Stramenopiles</taxon>
        <taxon>Oomycota</taxon>
        <taxon>Peronosporomycetes</taxon>
        <taxon>Peronosporales</taxon>
        <taxon>Peronosporaceae</taxon>
        <taxon>Phytophthora</taxon>
    </lineage>
</organism>
<feature type="region of interest" description="Disordered" evidence="3">
    <location>
        <begin position="21"/>
        <end position="112"/>
    </location>
</feature>
<dbReference type="CDD" id="cd19757">
    <property type="entry name" value="Bbox1"/>
    <property type="match status" value="1"/>
</dbReference>
<evidence type="ECO:0000313" key="21">
    <source>
        <dbReference type="Proteomes" id="UP000476176"/>
    </source>
</evidence>
<keyword evidence="1" id="KW-0862">Zinc</keyword>
<dbReference type="Proteomes" id="UP000476176">
    <property type="component" value="Unassembled WGS sequence"/>
</dbReference>
<dbReference type="EMBL" id="QXGD01000340">
    <property type="protein sequence ID" value="KAE9242740.1"/>
    <property type="molecule type" value="Genomic_DNA"/>
</dbReference>
<dbReference type="EMBL" id="QXFW01000370">
    <property type="protein sequence ID" value="KAE9014450.1"/>
    <property type="molecule type" value="Genomic_DNA"/>
</dbReference>
<feature type="compositionally biased region" description="Polar residues" evidence="3">
    <location>
        <begin position="43"/>
        <end position="56"/>
    </location>
</feature>
<protein>
    <recommendedName>
        <fullName evidence="4">B box-type domain-containing protein</fullName>
    </recommendedName>
</protein>
<keyword evidence="1" id="KW-0863">Zinc-finger</keyword>
<evidence type="ECO:0000313" key="8">
    <source>
        <dbReference type="EMBL" id="KAE9148611.1"/>
    </source>
</evidence>
<evidence type="ECO:0000313" key="10">
    <source>
        <dbReference type="EMBL" id="KAE9239749.1"/>
    </source>
</evidence>
<keyword evidence="15" id="KW-1185">Reference proteome</keyword>
<dbReference type="PROSITE" id="PS50119">
    <property type="entry name" value="ZF_BBOX"/>
    <property type="match status" value="1"/>
</dbReference>
<evidence type="ECO:0000313" key="7">
    <source>
        <dbReference type="EMBL" id="KAE9126535.1"/>
    </source>
</evidence>
<evidence type="ECO:0000259" key="4">
    <source>
        <dbReference type="PROSITE" id="PS50119"/>
    </source>
</evidence>
<dbReference type="EMBL" id="QXFY01000283">
    <property type="protein sequence ID" value="KAE9349362.1"/>
    <property type="molecule type" value="Genomic_DNA"/>
</dbReference>
<dbReference type="EMBL" id="QXGA01000282">
    <property type="protein sequence ID" value="KAE9148611.1"/>
    <property type="molecule type" value="Genomic_DNA"/>
</dbReference>
<feature type="coiled-coil region" evidence="2">
    <location>
        <begin position="600"/>
        <end position="660"/>
    </location>
</feature>
<evidence type="ECO:0000313" key="14">
    <source>
        <dbReference type="Proteomes" id="UP000429523"/>
    </source>
</evidence>
<evidence type="ECO:0000313" key="6">
    <source>
        <dbReference type="EMBL" id="KAE9014450.1"/>
    </source>
</evidence>
<dbReference type="Proteomes" id="UP000437068">
    <property type="component" value="Unassembled WGS sequence"/>
</dbReference>
<feature type="region of interest" description="Disordered" evidence="3">
    <location>
        <begin position="268"/>
        <end position="287"/>
    </location>
</feature>